<dbReference type="SUPFAM" id="SSF81301">
    <property type="entry name" value="Nucleotidyltransferase"/>
    <property type="match status" value="1"/>
</dbReference>
<dbReference type="Pfam" id="PF18144">
    <property type="entry name" value="SMODS"/>
    <property type="match status" value="1"/>
</dbReference>
<gene>
    <name evidence="2" type="ORF">H1P_6580003</name>
</gene>
<evidence type="ECO:0000313" key="2">
    <source>
        <dbReference type="EMBL" id="VEP17907.1"/>
    </source>
</evidence>
<dbReference type="GO" id="GO:0051607">
    <property type="term" value="P:defense response to virus"/>
    <property type="evidence" value="ECO:0007669"/>
    <property type="project" value="UniProtKB-KW"/>
</dbReference>
<dbReference type="AlphaFoldDB" id="A0A563W2Q7"/>
<keyword evidence="1" id="KW-0051">Antiviral defense</keyword>
<dbReference type="GO" id="GO:0016779">
    <property type="term" value="F:nucleotidyltransferase activity"/>
    <property type="evidence" value="ECO:0007669"/>
    <property type="project" value="InterPro"/>
</dbReference>
<dbReference type="Gene3D" id="3.30.460.10">
    <property type="entry name" value="Beta Polymerase, domain 2"/>
    <property type="match status" value="1"/>
</dbReference>
<accession>A0A563W2Q7</accession>
<evidence type="ECO:0000313" key="3">
    <source>
        <dbReference type="Proteomes" id="UP000320055"/>
    </source>
</evidence>
<protein>
    <submittedName>
        <fullName evidence="2">tRNA nucleotidyltransferase (CCA-adding enzyme)</fullName>
    </submittedName>
</protein>
<name>A0A563W2Q7_9CYAN</name>
<dbReference type="OrthoDB" id="8444801at2"/>
<proteinExistence type="predicted"/>
<dbReference type="EMBL" id="CAACVJ010000621">
    <property type="protein sequence ID" value="VEP17907.1"/>
    <property type="molecule type" value="Genomic_DNA"/>
</dbReference>
<dbReference type="CDD" id="cd05400">
    <property type="entry name" value="NT_2-5OAS_ClassI-CCAase"/>
    <property type="match status" value="1"/>
</dbReference>
<dbReference type="InterPro" id="IPR043519">
    <property type="entry name" value="NT_sf"/>
</dbReference>
<reference evidence="2 3" key="1">
    <citation type="submission" date="2019-01" db="EMBL/GenBank/DDBJ databases">
        <authorList>
            <person name="Brito A."/>
        </authorList>
    </citation>
    <scope>NUCLEOTIDE SEQUENCE [LARGE SCALE GENOMIC DNA]</scope>
    <source>
        <strain evidence="2">1</strain>
    </source>
</reference>
<dbReference type="RefSeq" id="WP_144876352.1">
    <property type="nucleotide sequence ID" value="NZ_LR214390.1"/>
</dbReference>
<sequence>MGSSGGSSYSSSSSNAKIDNLVKQANNSSNSSEYDSEVNELLQEALKSYNDRDVQAINKHLDVLKKAIEKEIEESVRLAFGGSVPKHTFINGLSDIDTLVLVNKTSLQNKSPQEALDYFARQIQQRLPNTDVSVGRLAVTVRYSDGCEIQLLPAIKTATGYKIADSLSSEKWSNVVRPKAFAQKLTAVNQTCAGKVVPVIKLFKAVVKEVLPKNSKLSGYHAESLAIEAFKNYKGSKTHKDMLAHLCRTASERVKEPIKDKSGQSIHVDDYLGKKNSTERNKVSGYLGRLAKRMEKADKLNSKGEWEKLFE</sequence>
<organism evidence="2 3">
    <name type="scientific">Hyella patelloides LEGE 07179</name>
    <dbReference type="NCBI Taxonomy" id="945734"/>
    <lineage>
        <taxon>Bacteria</taxon>
        <taxon>Bacillati</taxon>
        <taxon>Cyanobacteriota</taxon>
        <taxon>Cyanophyceae</taxon>
        <taxon>Pleurocapsales</taxon>
        <taxon>Hyellaceae</taxon>
        <taxon>Hyella</taxon>
    </lineage>
</organism>
<dbReference type="NCBIfam" id="NF041117">
    <property type="entry name" value="CBASS_cyclase_b"/>
    <property type="match status" value="1"/>
</dbReference>
<evidence type="ECO:0000256" key="1">
    <source>
        <dbReference type="ARBA" id="ARBA00023118"/>
    </source>
</evidence>
<dbReference type="InterPro" id="IPR006116">
    <property type="entry name" value="NT_2-5OAS_ClassI-CCAase"/>
</dbReference>
<keyword evidence="3" id="KW-1185">Reference proteome</keyword>
<dbReference type="Proteomes" id="UP000320055">
    <property type="component" value="Unassembled WGS sequence"/>
</dbReference>
<dbReference type="InterPro" id="IPR053550">
    <property type="entry name" value="CD-NTase"/>
</dbReference>
<keyword evidence="2" id="KW-0808">Transferase</keyword>